<evidence type="ECO:0000313" key="1">
    <source>
        <dbReference type="EMBL" id="MBW0588206.1"/>
    </source>
</evidence>
<evidence type="ECO:0000313" key="2">
    <source>
        <dbReference type="Proteomes" id="UP000765509"/>
    </source>
</evidence>
<dbReference type="EMBL" id="AVOT02129702">
    <property type="protein sequence ID" value="MBW0588206.1"/>
    <property type="molecule type" value="Genomic_DNA"/>
</dbReference>
<accession>A0A9Q3KXW9</accession>
<organism evidence="1 2">
    <name type="scientific">Austropuccinia psidii MF-1</name>
    <dbReference type="NCBI Taxonomy" id="1389203"/>
    <lineage>
        <taxon>Eukaryota</taxon>
        <taxon>Fungi</taxon>
        <taxon>Dikarya</taxon>
        <taxon>Basidiomycota</taxon>
        <taxon>Pucciniomycotina</taxon>
        <taxon>Pucciniomycetes</taxon>
        <taxon>Pucciniales</taxon>
        <taxon>Sphaerophragmiaceae</taxon>
        <taxon>Austropuccinia</taxon>
    </lineage>
</organism>
<protein>
    <submittedName>
        <fullName evidence="1">Uncharacterized protein</fullName>
    </submittedName>
</protein>
<dbReference type="Proteomes" id="UP000765509">
    <property type="component" value="Unassembled WGS sequence"/>
</dbReference>
<comment type="caution">
    <text evidence="1">The sequence shown here is derived from an EMBL/GenBank/DDBJ whole genome shotgun (WGS) entry which is preliminary data.</text>
</comment>
<dbReference type="AlphaFoldDB" id="A0A9Q3KXW9"/>
<proteinExistence type="predicted"/>
<name>A0A9Q3KXW9_9BASI</name>
<keyword evidence="2" id="KW-1185">Reference proteome</keyword>
<gene>
    <name evidence="1" type="ORF">O181_127921</name>
</gene>
<reference evidence="1" key="1">
    <citation type="submission" date="2021-03" db="EMBL/GenBank/DDBJ databases">
        <title>Draft genome sequence of rust myrtle Austropuccinia psidii MF-1, a brazilian biotype.</title>
        <authorList>
            <person name="Quecine M.C."/>
            <person name="Pachon D.M.R."/>
            <person name="Bonatelli M.L."/>
            <person name="Correr F.H."/>
            <person name="Franceschini L.M."/>
            <person name="Leite T.F."/>
            <person name="Margarido G.R.A."/>
            <person name="Almeida C.A."/>
            <person name="Ferrarezi J.A."/>
            <person name="Labate C.A."/>
        </authorList>
    </citation>
    <scope>NUCLEOTIDE SEQUENCE</scope>
    <source>
        <strain evidence="1">MF-1</strain>
    </source>
</reference>
<sequence length="118" mass="12802">MEDSRASNSSKRLARNFEAPLKSPEADITTICVARSEKLPGCICRDIPVSVQELVYGGKEEGVESSSKLIDRRNELLPSVEEVLWPRKDTGTDTGALLSKEGLALSKLGLTSGGLKIW</sequence>